<keyword evidence="9" id="KW-1185">Reference proteome</keyword>
<comment type="subcellular location">
    <subcellularLocation>
        <location evidence="1">Cytoplasm</location>
        <location evidence="1">Cytoskeleton</location>
    </subcellularLocation>
</comment>
<feature type="region of interest" description="Disordered" evidence="6">
    <location>
        <begin position="556"/>
        <end position="587"/>
    </location>
</feature>
<organism evidence="8 9">
    <name type="scientific">Ensete ventricosum</name>
    <name type="common">Abyssinian banana</name>
    <name type="synonym">Musa ensete</name>
    <dbReference type="NCBI Taxonomy" id="4639"/>
    <lineage>
        <taxon>Eukaryota</taxon>
        <taxon>Viridiplantae</taxon>
        <taxon>Streptophyta</taxon>
        <taxon>Embryophyta</taxon>
        <taxon>Tracheophyta</taxon>
        <taxon>Spermatophyta</taxon>
        <taxon>Magnoliopsida</taxon>
        <taxon>Liliopsida</taxon>
        <taxon>Zingiberales</taxon>
        <taxon>Musaceae</taxon>
        <taxon>Ensete</taxon>
    </lineage>
</organism>
<gene>
    <name evidence="8" type="ORF">OPV22_016266</name>
</gene>
<feature type="compositionally biased region" description="Basic and acidic residues" evidence="6">
    <location>
        <begin position="95"/>
        <end position="105"/>
    </location>
</feature>
<dbReference type="PANTHER" id="PTHR31358">
    <property type="entry name" value="PROTEIN WVD2-LIKE 4"/>
    <property type="match status" value="1"/>
</dbReference>
<keyword evidence="3" id="KW-0963">Cytoplasm</keyword>
<dbReference type="GO" id="GO:0005874">
    <property type="term" value="C:microtubule"/>
    <property type="evidence" value="ECO:0007669"/>
    <property type="project" value="UniProtKB-KW"/>
</dbReference>
<feature type="domain" description="TPX2 C-terminal" evidence="7">
    <location>
        <begin position="225"/>
        <end position="300"/>
    </location>
</feature>
<feature type="compositionally biased region" description="Basic and acidic residues" evidence="6">
    <location>
        <begin position="246"/>
        <end position="270"/>
    </location>
</feature>
<name>A0AAV8QQ06_ENSVE</name>
<dbReference type="EMBL" id="JAQQAF010000005">
    <property type="protein sequence ID" value="KAJ8483781.1"/>
    <property type="molecule type" value="Genomic_DNA"/>
</dbReference>
<evidence type="ECO:0000313" key="8">
    <source>
        <dbReference type="EMBL" id="KAJ8483781.1"/>
    </source>
</evidence>
<reference evidence="8 9" key="1">
    <citation type="submission" date="2022-12" db="EMBL/GenBank/DDBJ databases">
        <title>Chromosome-scale assembly of the Ensete ventricosum genome.</title>
        <authorList>
            <person name="Dussert Y."/>
            <person name="Stocks J."/>
            <person name="Wendawek A."/>
            <person name="Woldeyes F."/>
            <person name="Nichols R.A."/>
            <person name="Borrell J.S."/>
        </authorList>
    </citation>
    <scope>NUCLEOTIDE SEQUENCE [LARGE SCALE GENOMIC DNA]</scope>
    <source>
        <strain evidence="9">cv. Maze</strain>
        <tissue evidence="8">Seeds</tissue>
    </source>
</reference>
<feature type="region of interest" description="Disordered" evidence="6">
    <location>
        <begin position="246"/>
        <end position="389"/>
    </location>
</feature>
<keyword evidence="5" id="KW-0206">Cytoskeleton</keyword>
<protein>
    <recommendedName>
        <fullName evidence="7">TPX2 C-terminal domain-containing protein</fullName>
    </recommendedName>
</protein>
<dbReference type="PANTHER" id="PTHR31358:SF30">
    <property type="entry name" value="PROTEIN WVD2-LIKE 4"/>
    <property type="match status" value="1"/>
</dbReference>
<comment type="similarity">
    <text evidence="2">Belongs to the TPX2 family.</text>
</comment>
<sequence length="587" mass="63153">MGGGPSNGSDRQLLAFRRPIVLPPTFSPAHALKRTRNANGYLRSPSTSRVIAGPIYRPFIRRLFRLQHLVANGCGPNMENEVGGDGTDAVQTKDGSLDKPEREVVDFPGEDNESSLAAMEIKASNLPKTSESYGGNRSKKAQKDQGGQNGHSNEIRKKKPVLSQSLSFPSKGTPPAKQSSLAAATSTRKSLPTKPGSVDAAVNDTSEESGIGSTPGARRSSISGFSFRLDERAEKRKEFFIKLEEKNHAKEVEKTNLQAKSKESQEAEIRKLRKSLTFKATPMPSFYQEPGPPKVELKKIPPTRARSPKLGRRKVPTAVTDNRSEGSISCGSPRPAPSSSKPNEAVTSIKGSSTSKKPTKKSLSKLPSQESKTSTPDVKSAATKRKVSNMRAKLEKAKVEGSDNKLIEVSTEVEPVLDNRVGEDNTVLNPSDPGALPEILNGAGSNPGQRGGLEIVFNQQLSRLGYNLTSCDIAPSAKIILNATIPSSYGAAHWLPRFRHRFVLLRIPSSGRRGSAVVVETGSCIDFYFDPTTNQIVPTSPWRTLRTTLSCSLAPVGPGGPRGMKHPPRPPSNGEVGPFSLGTPFAV</sequence>
<evidence type="ECO:0000256" key="1">
    <source>
        <dbReference type="ARBA" id="ARBA00004245"/>
    </source>
</evidence>
<feature type="compositionally biased region" description="Polar residues" evidence="6">
    <location>
        <begin position="162"/>
        <end position="190"/>
    </location>
</feature>
<accession>A0AAV8QQ06</accession>
<evidence type="ECO:0000256" key="2">
    <source>
        <dbReference type="ARBA" id="ARBA00005885"/>
    </source>
</evidence>
<keyword evidence="4" id="KW-0493">Microtubule</keyword>
<evidence type="ECO:0000256" key="6">
    <source>
        <dbReference type="SAM" id="MobiDB-lite"/>
    </source>
</evidence>
<dbReference type="InterPro" id="IPR027329">
    <property type="entry name" value="TPX2_C"/>
</dbReference>
<evidence type="ECO:0000256" key="5">
    <source>
        <dbReference type="ARBA" id="ARBA00023212"/>
    </source>
</evidence>
<dbReference type="Pfam" id="PF06886">
    <property type="entry name" value="TPX2"/>
    <property type="match status" value="1"/>
</dbReference>
<evidence type="ECO:0000256" key="3">
    <source>
        <dbReference type="ARBA" id="ARBA00022490"/>
    </source>
</evidence>
<proteinExistence type="inferred from homology"/>
<dbReference type="Proteomes" id="UP001222027">
    <property type="component" value="Unassembled WGS sequence"/>
</dbReference>
<feature type="compositionally biased region" description="Basic residues" evidence="6">
    <location>
        <begin position="306"/>
        <end position="315"/>
    </location>
</feature>
<feature type="compositionally biased region" description="Polar residues" evidence="6">
    <location>
        <begin position="319"/>
        <end position="330"/>
    </location>
</feature>
<evidence type="ECO:0000313" key="9">
    <source>
        <dbReference type="Proteomes" id="UP001222027"/>
    </source>
</evidence>
<comment type="caution">
    <text evidence="8">The sequence shown here is derived from an EMBL/GenBank/DDBJ whole genome shotgun (WGS) entry which is preliminary data.</text>
</comment>
<dbReference type="AlphaFoldDB" id="A0AAV8QQ06"/>
<dbReference type="InterPro" id="IPR044833">
    <property type="entry name" value="WDL5/6"/>
</dbReference>
<dbReference type="GO" id="GO:0008017">
    <property type="term" value="F:microtubule binding"/>
    <property type="evidence" value="ECO:0007669"/>
    <property type="project" value="InterPro"/>
</dbReference>
<feature type="compositionally biased region" description="Polar residues" evidence="6">
    <location>
        <begin position="126"/>
        <end position="135"/>
    </location>
</feature>
<feature type="compositionally biased region" description="Polar residues" evidence="6">
    <location>
        <begin position="337"/>
        <end position="351"/>
    </location>
</feature>
<evidence type="ECO:0000259" key="7">
    <source>
        <dbReference type="Pfam" id="PF06886"/>
    </source>
</evidence>
<evidence type="ECO:0000256" key="4">
    <source>
        <dbReference type="ARBA" id="ARBA00022701"/>
    </source>
</evidence>
<feature type="region of interest" description="Disordered" evidence="6">
    <location>
        <begin position="78"/>
        <end position="228"/>
    </location>
</feature>